<evidence type="ECO:0000256" key="4">
    <source>
        <dbReference type="ARBA" id="ARBA00023263"/>
    </source>
</evidence>
<dbReference type="PANTHER" id="PTHR33420">
    <property type="entry name" value="FIMBRIAL SUBUNIT ELFA-RELATED"/>
    <property type="match status" value="1"/>
</dbReference>
<proteinExistence type="inferred from homology"/>
<dbReference type="Proteomes" id="UP000005234">
    <property type="component" value="Chromosome"/>
</dbReference>
<dbReference type="PANTHER" id="PTHR33420:SF3">
    <property type="entry name" value="FIMBRIAL SUBUNIT ELFA"/>
    <property type="match status" value="1"/>
</dbReference>
<dbReference type="EMBL" id="CP003350">
    <property type="protein sequence ID" value="AFC85782.1"/>
    <property type="molecule type" value="Genomic_DNA"/>
</dbReference>
<evidence type="ECO:0000313" key="7">
    <source>
        <dbReference type="Proteomes" id="UP000005234"/>
    </source>
</evidence>
<dbReference type="InterPro" id="IPR036937">
    <property type="entry name" value="Adhesion_dom_fimbrial_sf"/>
</dbReference>
<accession>H8L5I1</accession>
<dbReference type="GO" id="GO:0043709">
    <property type="term" value="P:cell adhesion involved in single-species biofilm formation"/>
    <property type="evidence" value="ECO:0007669"/>
    <property type="project" value="TreeGrafter"/>
</dbReference>
<dbReference type="Pfam" id="PF16970">
    <property type="entry name" value="FimA"/>
    <property type="match status" value="1"/>
</dbReference>
<keyword evidence="3 5" id="KW-0732">Signal</keyword>
<feature type="chain" id="PRO_5003614255" evidence="5">
    <location>
        <begin position="26"/>
        <end position="191"/>
    </location>
</feature>
<dbReference type="GO" id="GO:0009289">
    <property type="term" value="C:pilus"/>
    <property type="evidence" value="ECO:0007669"/>
    <property type="project" value="UniProtKB-SubCell"/>
</dbReference>
<comment type="similarity">
    <text evidence="2">Belongs to the fimbrial protein family.</text>
</comment>
<dbReference type="InterPro" id="IPR008966">
    <property type="entry name" value="Adhesion_dom_sf"/>
</dbReference>
<evidence type="ECO:0000256" key="2">
    <source>
        <dbReference type="ARBA" id="ARBA00006671"/>
    </source>
</evidence>
<evidence type="ECO:0000256" key="5">
    <source>
        <dbReference type="SAM" id="SignalP"/>
    </source>
</evidence>
<name>H8L5I1_FRAAD</name>
<dbReference type="Gene3D" id="2.60.40.1090">
    <property type="entry name" value="Fimbrial-type adhesion domain"/>
    <property type="match status" value="1"/>
</dbReference>
<dbReference type="AlphaFoldDB" id="H8L5I1"/>
<feature type="signal peptide" evidence="5">
    <location>
        <begin position="1"/>
        <end position="25"/>
    </location>
</feature>
<dbReference type="InterPro" id="IPR039458">
    <property type="entry name" value="FimA-like"/>
</dbReference>
<dbReference type="InterPro" id="IPR050263">
    <property type="entry name" value="Bact_Fimbrial_Adh_Pro"/>
</dbReference>
<gene>
    <name evidence="6" type="ordered locus">Fraau_1349</name>
</gene>
<protein>
    <submittedName>
        <fullName evidence="6">P pilus assembly protein, pilin FimA</fullName>
    </submittedName>
</protein>
<dbReference type="KEGG" id="fau:Fraau_1349"/>
<evidence type="ECO:0000256" key="3">
    <source>
        <dbReference type="ARBA" id="ARBA00022729"/>
    </source>
</evidence>
<dbReference type="HOGENOM" id="CLU_088965_2_4_6"/>
<sequence length="191" mass="18813">MWRDARWLLGLTGVCLLLGASPLVASDGTINITGSVTAGTCVVSGSGTGSAKSIAVALPAVQTSALTASGEVAARTSFSISISDCGSGVTKATTYFEPGGTVNPTTGNLRLQGSSSATLVEIQLLNGSGSSSGGAAFSPIVLGATQAGQNSATYAVSSGAATLNYYAQYYATGAATAGTANSSVQFTMLYQ</sequence>
<evidence type="ECO:0000313" key="6">
    <source>
        <dbReference type="EMBL" id="AFC85782.1"/>
    </source>
</evidence>
<reference evidence="6" key="1">
    <citation type="submission" date="2012-02" db="EMBL/GenBank/DDBJ databases">
        <title>The complete genome of Frateuria aurantia DSM 6220.</title>
        <authorList>
            <consortium name="US DOE Joint Genome Institute (JGI-PGF)"/>
            <person name="Lucas S."/>
            <person name="Copeland A."/>
            <person name="Lapidus A."/>
            <person name="Glavina del Rio T."/>
            <person name="Dalin E."/>
            <person name="Tice H."/>
            <person name="Bruce D."/>
            <person name="Goodwin L."/>
            <person name="Pitluck S."/>
            <person name="Peters L."/>
            <person name="Ovchinnikova G."/>
            <person name="Teshima H."/>
            <person name="Kyrpides N."/>
            <person name="Mavromatis K."/>
            <person name="Ivanova N."/>
            <person name="Brettin T."/>
            <person name="Detter J.C."/>
            <person name="Han C."/>
            <person name="Larimer F."/>
            <person name="Land M."/>
            <person name="Hauser L."/>
            <person name="Markowitz V."/>
            <person name="Cheng J.-F."/>
            <person name="Hugenholtz P."/>
            <person name="Woyke T."/>
            <person name="Wu D."/>
            <person name="Brambilla E."/>
            <person name="Klenk H.-P."/>
            <person name="Eisen J.A."/>
        </authorList>
    </citation>
    <scope>NUCLEOTIDE SEQUENCE</scope>
    <source>
        <strain evidence="6">DSM 6220</strain>
    </source>
</reference>
<dbReference type="SUPFAM" id="SSF49401">
    <property type="entry name" value="Bacterial adhesins"/>
    <property type="match status" value="1"/>
</dbReference>
<dbReference type="eggNOG" id="COG3539">
    <property type="taxonomic scope" value="Bacteria"/>
</dbReference>
<keyword evidence="4" id="KW-0281">Fimbrium</keyword>
<comment type="subcellular location">
    <subcellularLocation>
        <location evidence="1">Fimbrium</location>
    </subcellularLocation>
</comment>
<keyword evidence="7" id="KW-1185">Reference proteome</keyword>
<organism evidence="6 7">
    <name type="scientific">Frateuria aurantia (strain ATCC 33424 / DSM 6220 / KCTC 2777 / LMG 1558 / NBRC 3245 / NCIMB 13370)</name>
    <name type="common">Acetobacter aurantius</name>
    <dbReference type="NCBI Taxonomy" id="767434"/>
    <lineage>
        <taxon>Bacteria</taxon>
        <taxon>Pseudomonadati</taxon>
        <taxon>Pseudomonadota</taxon>
        <taxon>Gammaproteobacteria</taxon>
        <taxon>Lysobacterales</taxon>
        <taxon>Rhodanobacteraceae</taxon>
        <taxon>Frateuria</taxon>
    </lineage>
</organism>
<dbReference type="STRING" id="767434.Fraau_1349"/>
<evidence type="ECO:0000256" key="1">
    <source>
        <dbReference type="ARBA" id="ARBA00004561"/>
    </source>
</evidence>